<keyword evidence="12" id="KW-0418">Kinase</keyword>
<keyword evidence="10" id="KW-0430">Lectin</keyword>
<dbReference type="SUPFAM" id="SSF49870">
    <property type="entry name" value="Osmotin, thaumatin-like protein"/>
    <property type="match status" value="1"/>
</dbReference>
<dbReference type="PANTHER" id="PTHR47976">
    <property type="entry name" value="G-TYPE LECTIN S-RECEPTOR-LIKE SERINE/THREONINE-PROTEIN KINASE SD2-5"/>
    <property type="match status" value="1"/>
</dbReference>
<feature type="region of interest" description="Disordered" evidence="22">
    <location>
        <begin position="236"/>
        <end position="285"/>
    </location>
</feature>
<keyword evidence="14" id="KW-1133">Transmembrane helix</keyword>
<dbReference type="AlphaFoldDB" id="A0A9Q1ADE5"/>
<dbReference type="SMART" id="SM00220">
    <property type="entry name" value="S_TKc"/>
    <property type="match status" value="1"/>
</dbReference>
<feature type="compositionally biased region" description="Pro residues" evidence="22">
    <location>
        <begin position="247"/>
        <end position="259"/>
    </location>
</feature>
<evidence type="ECO:0000256" key="22">
    <source>
        <dbReference type="SAM" id="MobiDB-lite"/>
    </source>
</evidence>
<reference evidence="24" key="2">
    <citation type="journal article" date="2023" name="Int. J. Mol. Sci.">
        <title>De Novo Assembly and Annotation of 11 Diverse Shrub Willow (Salix) Genomes Reveals Novel Gene Organization in Sex-Linked Regions.</title>
        <authorList>
            <person name="Hyden B."/>
            <person name="Feng K."/>
            <person name="Yates T.B."/>
            <person name="Jawdy S."/>
            <person name="Cereghino C."/>
            <person name="Smart L.B."/>
            <person name="Muchero W."/>
        </authorList>
    </citation>
    <scope>NUCLEOTIDE SEQUENCE</scope>
    <source>
        <tissue evidence="24">Shoot tip</tissue>
    </source>
</reference>
<dbReference type="Proteomes" id="UP001151532">
    <property type="component" value="Chromosome 4"/>
</dbReference>
<dbReference type="PROSITE" id="PS00108">
    <property type="entry name" value="PROTEIN_KINASE_ST"/>
    <property type="match status" value="1"/>
</dbReference>
<proteinExistence type="inferred from homology"/>
<name>A0A9Q1ADE5_SALPP</name>
<dbReference type="InterPro" id="IPR051343">
    <property type="entry name" value="G-type_lectin_kinases/EP1-like"/>
</dbReference>
<evidence type="ECO:0000256" key="19">
    <source>
        <dbReference type="ARBA" id="ARBA00047899"/>
    </source>
</evidence>
<evidence type="ECO:0000256" key="17">
    <source>
        <dbReference type="ARBA" id="ARBA00023170"/>
    </source>
</evidence>
<dbReference type="FunFam" id="2.60.110.10:FF:000004">
    <property type="entry name" value="THAUMATIN-LIKE PROTEIN 1"/>
    <property type="match status" value="1"/>
</dbReference>
<dbReference type="CDD" id="cd14066">
    <property type="entry name" value="STKc_IRAK"/>
    <property type="match status" value="1"/>
</dbReference>
<keyword evidence="8" id="KW-0812">Transmembrane</keyword>
<evidence type="ECO:0000256" key="11">
    <source>
        <dbReference type="ARBA" id="ARBA00022741"/>
    </source>
</evidence>
<keyword evidence="18" id="KW-0325">Glycoprotein</keyword>
<evidence type="ECO:0000256" key="12">
    <source>
        <dbReference type="ARBA" id="ARBA00022777"/>
    </source>
</evidence>
<dbReference type="Gene3D" id="2.60.110.10">
    <property type="entry name" value="Thaumatin"/>
    <property type="match status" value="1"/>
</dbReference>
<dbReference type="InterPro" id="IPR017441">
    <property type="entry name" value="Protein_kinase_ATP_BS"/>
</dbReference>
<evidence type="ECO:0000256" key="16">
    <source>
        <dbReference type="ARBA" id="ARBA00023157"/>
    </source>
</evidence>
<keyword evidence="6" id="KW-0597">Phosphoprotein</keyword>
<dbReference type="PROSITE" id="PS00107">
    <property type="entry name" value="PROTEIN_KINASE_ATP"/>
    <property type="match status" value="1"/>
</dbReference>
<feature type="domain" description="Protein kinase" evidence="23">
    <location>
        <begin position="330"/>
        <end position="620"/>
    </location>
</feature>
<sequence>MLNNCDYTIWPGINSTYDPKPLLYVTPAIPTGFSLGKNEWKVITTPDDWAGRLWGRTQCTEDSTGGFSCITGDCGSGQIECATAPNGSIPVTMAEFKMNNPGHDFFNVSLLDGYNLPLLVLPSNQSCENAGCVVDLNGVCPPELEVDSSDGKIVGCKSACDAFATQPYCCDGPIETSSTCKPTSYSQNFKKKCPNTYTYPFDYETGSFRCKSPEYQIVFCAGNTTVYKSMTTNMTVVSSGPTESSPPQEPSPSPPPQVKKPPSRSALEITPPSPSPPGILEPGPSQTIRPRIIRLMQSVQAEQDVEGGHINQVPGMPVRFSYQELHVATDNFKEPLGRGGFGSVYKGILADGTQIAVKRLERLGQGVSAFLAEVEAIGSLNHFNVVRLIGFCAERSSWLLVFEYLSNGSLDNWVCMNAHGSFLDWKTRKKIILDIAKGLAYLHEDCRQTIIHLDVKPQNILLDSNFKAKIADFGLSKLIDRDMSQVQISMRGTPGYLAPEWLQPQGRITVKADIYSFGIVLLEIVCARRNVDESQPESAVHLLTMLQKKADQDRVIDIVENLDAYKQSEIEEITRMIKVAAWCLQDDPERRPLMSTVLKVLEGVMEVDSNLVYRFSHAMISSPAGNHHISSAPPQASVLSNPR</sequence>
<keyword evidence="7" id="KW-0808">Transferase</keyword>
<protein>
    <recommendedName>
        <fullName evidence="3">non-specific serine/threonine protein kinase</fullName>
        <ecNumber evidence="3">2.7.11.1</ecNumber>
    </recommendedName>
</protein>
<dbReference type="Pfam" id="PF00069">
    <property type="entry name" value="Pkinase"/>
    <property type="match status" value="1"/>
</dbReference>
<keyword evidence="16" id="KW-1015">Disulfide bond</keyword>
<dbReference type="CDD" id="cd09218">
    <property type="entry name" value="TLP-PA"/>
    <property type="match status" value="1"/>
</dbReference>
<evidence type="ECO:0000256" key="1">
    <source>
        <dbReference type="ARBA" id="ARBA00004479"/>
    </source>
</evidence>
<evidence type="ECO:0000256" key="4">
    <source>
        <dbReference type="ARBA" id="ARBA00022527"/>
    </source>
</evidence>
<comment type="caution">
    <text evidence="24">The sequence shown here is derived from an EMBL/GenBank/DDBJ whole genome shotgun (WGS) entry which is preliminary data.</text>
</comment>
<dbReference type="PROSITE" id="PS00316">
    <property type="entry name" value="THAUMATIN_1"/>
    <property type="match status" value="1"/>
</dbReference>
<reference evidence="24" key="1">
    <citation type="submission" date="2022-11" db="EMBL/GenBank/DDBJ databases">
        <authorList>
            <person name="Hyden B.L."/>
            <person name="Feng K."/>
            <person name="Yates T."/>
            <person name="Jawdy S."/>
            <person name="Smart L.B."/>
            <person name="Muchero W."/>
        </authorList>
    </citation>
    <scope>NUCLEOTIDE SEQUENCE</scope>
    <source>
        <tissue evidence="24">Shoot tip</tissue>
    </source>
</reference>
<dbReference type="SMART" id="SM00205">
    <property type="entry name" value="THN"/>
    <property type="match status" value="1"/>
</dbReference>
<accession>A0A9Q1ADE5</accession>
<dbReference type="InterPro" id="IPR008271">
    <property type="entry name" value="Ser/Thr_kinase_AS"/>
</dbReference>
<keyword evidence="4" id="KW-0723">Serine/threonine-protein kinase</keyword>
<dbReference type="FunFam" id="3.30.200.20:FF:000178">
    <property type="entry name" value="serine/threonine-protein kinase PBS1-like"/>
    <property type="match status" value="1"/>
</dbReference>
<keyword evidence="9" id="KW-0732">Signal</keyword>
<gene>
    <name evidence="24" type="ORF">OIU79_023174</name>
</gene>
<dbReference type="GO" id="GO:0004674">
    <property type="term" value="F:protein serine/threonine kinase activity"/>
    <property type="evidence" value="ECO:0007669"/>
    <property type="project" value="UniProtKB-KW"/>
</dbReference>
<evidence type="ECO:0000259" key="23">
    <source>
        <dbReference type="PROSITE" id="PS50011"/>
    </source>
</evidence>
<evidence type="ECO:0000256" key="7">
    <source>
        <dbReference type="ARBA" id="ARBA00022679"/>
    </source>
</evidence>
<evidence type="ECO:0000256" key="8">
    <source>
        <dbReference type="ARBA" id="ARBA00022692"/>
    </source>
</evidence>
<evidence type="ECO:0000256" key="15">
    <source>
        <dbReference type="ARBA" id="ARBA00023136"/>
    </source>
</evidence>
<evidence type="ECO:0000256" key="21">
    <source>
        <dbReference type="PROSITE-ProRule" id="PRU10141"/>
    </source>
</evidence>
<dbReference type="PROSITE" id="PS50011">
    <property type="entry name" value="PROTEIN_KINASE_DOM"/>
    <property type="match status" value="1"/>
</dbReference>
<evidence type="ECO:0000313" key="24">
    <source>
        <dbReference type="EMBL" id="KAJ6767355.1"/>
    </source>
</evidence>
<dbReference type="FunFam" id="1.10.510.10:FF:000248">
    <property type="entry name" value="S-receptor-like kinase 5"/>
    <property type="match status" value="1"/>
</dbReference>
<evidence type="ECO:0000256" key="10">
    <source>
        <dbReference type="ARBA" id="ARBA00022734"/>
    </source>
</evidence>
<dbReference type="GO" id="GO:0030246">
    <property type="term" value="F:carbohydrate binding"/>
    <property type="evidence" value="ECO:0007669"/>
    <property type="project" value="UniProtKB-KW"/>
</dbReference>
<evidence type="ECO:0000256" key="14">
    <source>
        <dbReference type="ARBA" id="ARBA00022989"/>
    </source>
</evidence>
<evidence type="ECO:0000256" key="18">
    <source>
        <dbReference type="ARBA" id="ARBA00023180"/>
    </source>
</evidence>
<dbReference type="GO" id="GO:0005524">
    <property type="term" value="F:ATP binding"/>
    <property type="evidence" value="ECO:0007669"/>
    <property type="project" value="UniProtKB-UniRule"/>
</dbReference>
<dbReference type="EMBL" id="JAPFFK010000004">
    <property type="protein sequence ID" value="KAJ6767355.1"/>
    <property type="molecule type" value="Genomic_DNA"/>
</dbReference>
<dbReference type="InterPro" id="IPR011009">
    <property type="entry name" value="Kinase-like_dom_sf"/>
</dbReference>
<dbReference type="Gene3D" id="3.30.200.20">
    <property type="entry name" value="Phosphorylase Kinase, domain 1"/>
    <property type="match status" value="1"/>
</dbReference>
<evidence type="ECO:0000256" key="20">
    <source>
        <dbReference type="ARBA" id="ARBA00048679"/>
    </source>
</evidence>
<evidence type="ECO:0000256" key="5">
    <source>
        <dbReference type="ARBA" id="ARBA00022536"/>
    </source>
</evidence>
<comment type="similarity">
    <text evidence="2">Belongs to the thaumatin family.</text>
</comment>
<feature type="region of interest" description="Disordered" evidence="22">
    <location>
        <begin position="624"/>
        <end position="643"/>
    </location>
</feature>
<dbReference type="PROSITE" id="PS51367">
    <property type="entry name" value="THAUMATIN_2"/>
    <property type="match status" value="1"/>
</dbReference>
<dbReference type="InterPro" id="IPR037176">
    <property type="entry name" value="Osmotin/thaumatin-like_sf"/>
</dbReference>
<organism evidence="24 25">
    <name type="scientific">Salix purpurea</name>
    <name type="common">Purple osier willow</name>
    <dbReference type="NCBI Taxonomy" id="77065"/>
    <lineage>
        <taxon>Eukaryota</taxon>
        <taxon>Viridiplantae</taxon>
        <taxon>Streptophyta</taxon>
        <taxon>Embryophyta</taxon>
        <taxon>Tracheophyta</taxon>
        <taxon>Spermatophyta</taxon>
        <taxon>Magnoliopsida</taxon>
        <taxon>eudicotyledons</taxon>
        <taxon>Gunneridae</taxon>
        <taxon>Pentapetalae</taxon>
        <taxon>rosids</taxon>
        <taxon>fabids</taxon>
        <taxon>Malpighiales</taxon>
        <taxon>Salicaceae</taxon>
        <taxon>Saliceae</taxon>
        <taxon>Salix</taxon>
    </lineage>
</organism>
<dbReference type="SUPFAM" id="SSF56112">
    <property type="entry name" value="Protein kinase-like (PK-like)"/>
    <property type="match status" value="1"/>
</dbReference>
<keyword evidence="25" id="KW-1185">Reference proteome</keyword>
<dbReference type="PRINTS" id="PR00347">
    <property type="entry name" value="THAUMATIN"/>
</dbReference>
<evidence type="ECO:0000256" key="9">
    <source>
        <dbReference type="ARBA" id="ARBA00022729"/>
    </source>
</evidence>
<evidence type="ECO:0000313" key="25">
    <source>
        <dbReference type="Proteomes" id="UP001151532"/>
    </source>
</evidence>
<evidence type="ECO:0000256" key="3">
    <source>
        <dbReference type="ARBA" id="ARBA00012513"/>
    </source>
</evidence>
<dbReference type="InterPro" id="IPR000719">
    <property type="entry name" value="Prot_kinase_dom"/>
</dbReference>
<keyword evidence="5" id="KW-0245">EGF-like domain</keyword>
<keyword evidence="15" id="KW-0472">Membrane</keyword>
<feature type="compositionally biased region" description="Polar residues" evidence="22">
    <location>
        <begin position="628"/>
        <end position="643"/>
    </location>
</feature>
<feature type="binding site" evidence="21">
    <location>
        <position position="358"/>
    </location>
    <ligand>
        <name>ATP</name>
        <dbReference type="ChEBI" id="CHEBI:30616"/>
    </ligand>
</feature>
<dbReference type="EC" id="2.7.11.1" evidence="3"/>
<dbReference type="OrthoDB" id="4062651at2759"/>
<dbReference type="PANTHER" id="PTHR47976:SF66">
    <property type="entry name" value="G-TYPE LECTIN S-RECEPTOR-LIKE SERINE_THREONINE-PROTEIN KINASE SD2-5"/>
    <property type="match status" value="1"/>
</dbReference>
<dbReference type="Pfam" id="PF00314">
    <property type="entry name" value="Thaumatin"/>
    <property type="match status" value="1"/>
</dbReference>
<dbReference type="InterPro" id="IPR017949">
    <property type="entry name" value="Thaumatin_CS"/>
</dbReference>
<comment type="catalytic activity">
    <reaction evidence="19">
        <text>L-threonyl-[protein] + ATP = O-phospho-L-threonyl-[protein] + ADP + H(+)</text>
        <dbReference type="Rhea" id="RHEA:46608"/>
        <dbReference type="Rhea" id="RHEA-COMP:11060"/>
        <dbReference type="Rhea" id="RHEA-COMP:11605"/>
        <dbReference type="ChEBI" id="CHEBI:15378"/>
        <dbReference type="ChEBI" id="CHEBI:30013"/>
        <dbReference type="ChEBI" id="CHEBI:30616"/>
        <dbReference type="ChEBI" id="CHEBI:61977"/>
        <dbReference type="ChEBI" id="CHEBI:456216"/>
        <dbReference type="EC" id="2.7.11.1"/>
    </reaction>
</comment>
<evidence type="ECO:0000256" key="6">
    <source>
        <dbReference type="ARBA" id="ARBA00022553"/>
    </source>
</evidence>
<keyword evidence="11 21" id="KW-0547">Nucleotide-binding</keyword>
<keyword evidence="13 21" id="KW-0067">ATP-binding</keyword>
<comment type="subcellular location">
    <subcellularLocation>
        <location evidence="1">Membrane</location>
        <topology evidence="1">Single-pass type I membrane protein</topology>
    </subcellularLocation>
</comment>
<comment type="catalytic activity">
    <reaction evidence="20">
        <text>L-seryl-[protein] + ATP = O-phospho-L-seryl-[protein] + ADP + H(+)</text>
        <dbReference type="Rhea" id="RHEA:17989"/>
        <dbReference type="Rhea" id="RHEA-COMP:9863"/>
        <dbReference type="Rhea" id="RHEA-COMP:11604"/>
        <dbReference type="ChEBI" id="CHEBI:15378"/>
        <dbReference type="ChEBI" id="CHEBI:29999"/>
        <dbReference type="ChEBI" id="CHEBI:30616"/>
        <dbReference type="ChEBI" id="CHEBI:83421"/>
        <dbReference type="ChEBI" id="CHEBI:456216"/>
        <dbReference type="EC" id="2.7.11.1"/>
    </reaction>
</comment>
<evidence type="ECO:0000256" key="13">
    <source>
        <dbReference type="ARBA" id="ARBA00022840"/>
    </source>
</evidence>
<evidence type="ECO:0000256" key="2">
    <source>
        <dbReference type="ARBA" id="ARBA00010607"/>
    </source>
</evidence>
<dbReference type="GO" id="GO:0016020">
    <property type="term" value="C:membrane"/>
    <property type="evidence" value="ECO:0007669"/>
    <property type="project" value="UniProtKB-SubCell"/>
</dbReference>
<keyword evidence="17" id="KW-0675">Receptor</keyword>
<dbReference type="Gene3D" id="1.10.510.10">
    <property type="entry name" value="Transferase(Phosphotransferase) domain 1"/>
    <property type="match status" value="1"/>
</dbReference>
<dbReference type="InterPro" id="IPR001938">
    <property type="entry name" value="Thaumatin"/>
</dbReference>